<dbReference type="FunFam" id="3.30.470.20:FF:000018">
    <property type="entry name" value="Trifunctional purine biosynthetic protein adenosine-3"/>
    <property type="match status" value="1"/>
</dbReference>
<sequence>MTDKVLVLGGGGREHAIAWKLAQSAHVSEVLVAPGNAGTASHEKVTNTVTDAPSNDFPKLAVWCKENDVKLVVVGPEAPLAAGVTDVLTQAGVPCFGPKKAAAELEASKAFSKAFMQKYGIPTAKWKSFTDAEAACEHINSAQYKALVVKASGLAAGKGVIVAKTKEEACAAARDILNDKKFGTAGETVVIEEVLEGEEVSVLAFSDGTNVACLLPAQDHKRAFDNDEGPNTGGMGAYCPYPQITDTALQLIRAEVIQRAVDGMKQEGREYIGILYAGLMMTVNGPKTLEFNCRFGDPETQAVLPLLKSDLYLTMKACVEKNLPLALPSFHENKSAVGVTVASSGYPGSYKKGMEIQGISMVEAEGVLVFHSGTTMKDGKMLTSGGRVLAAVAITDDLITSALHARNAAQRIKFEGAFHRSDIAKRGCDFLRKQRFDKRLTYAASGVSISDGNGLVESIKPLASGTSRAGCKSAIGGFGGVFDLKAAGYKDPLLVSGTDGVGTKLKIAQSVGQHSTVGQDLVAMCVNDTLAHGAEALFFLDYFSCGKLHVNIARDVIAGVADGCKLAGCALLGGETAEMPGMYSEGEYDLAGFAVGAVERDALLPRTGEIKDGDVVLGVASSGVHSNGFSLVRKIVKKEGLKFDDVCPFETDKKLGEVLLVPTKIYSKTLLPAIRSGKVKAFSHITGGGLLENIPRVLPNHLKVELDSSQWRVPPVFGWLARTGNVDEEEMARTFNCGIGGALIVSSNEADEVVKMIQRNGETAWKIGLVKPCPQGEDLKRVDIKGLSDALNTSYEHSSLTSERRKKVKVAVLISGTGTNLQALINSTRDSTTRSDAEIKLVISNKAGIQGLERAQKAGIATMVINHRQFNSRVEFDMKVDEILRVAGIELVCLAGFMRILSGEFVKKWSGALINVHPSLLPSFPGMHAQKQALEAGVRLTGCTIHFVVEEVDAGAIIVQKSVPVLPDDTEETVSDRIRETEWLAYPEALQLVASGKVKLGTDRKIIWNK</sequence>
<dbReference type="InterPro" id="IPR020559">
    <property type="entry name" value="PRibGlycinamide_synth_CS"/>
</dbReference>
<dbReference type="Pfam" id="PF01071">
    <property type="entry name" value="GARS_A"/>
    <property type="match status" value="1"/>
</dbReference>
<keyword evidence="11 19" id="KW-0479">Metal-binding</keyword>
<dbReference type="InterPro" id="IPR000115">
    <property type="entry name" value="PRibGlycinamide_synth"/>
</dbReference>
<dbReference type="InterPro" id="IPR013815">
    <property type="entry name" value="ATP_grasp_subdomain_1"/>
</dbReference>
<dbReference type="PROSITE" id="PS00373">
    <property type="entry name" value="GART"/>
    <property type="match status" value="1"/>
</dbReference>
<comment type="catalytic activity">
    <reaction evidence="19">
        <text>2-formamido-N(1)-(5-O-phospho-beta-D-ribosyl)acetamidine + ATP = 5-amino-1-(5-phospho-beta-D-ribosyl)imidazole + ADP + phosphate + H(+)</text>
        <dbReference type="Rhea" id="RHEA:23032"/>
        <dbReference type="ChEBI" id="CHEBI:15378"/>
        <dbReference type="ChEBI" id="CHEBI:30616"/>
        <dbReference type="ChEBI" id="CHEBI:43474"/>
        <dbReference type="ChEBI" id="CHEBI:137981"/>
        <dbReference type="ChEBI" id="CHEBI:147287"/>
        <dbReference type="ChEBI" id="CHEBI:456216"/>
        <dbReference type="EC" id="6.3.3.1"/>
    </reaction>
</comment>
<dbReference type="HAMAP" id="MF_00138">
    <property type="entry name" value="GARS"/>
    <property type="match status" value="1"/>
</dbReference>
<dbReference type="GO" id="GO:0006189">
    <property type="term" value="P:'de novo' IMP biosynthetic process"/>
    <property type="evidence" value="ECO:0007669"/>
    <property type="project" value="UniProtKB-UniRule"/>
</dbReference>
<dbReference type="InterPro" id="IPR001555">
    <property type="entry name" value="GART_AS"/>
</dbReference>
<evidence type="ECO:0000256" key="1">
    <source>
        <dbReference type="ARBA" id="ARBA00001946"/>
    </source>
</evidence>
<proteinExistence type="inferred from homology"/>
<accession>A0A9Q0YQP0</accession>
<comment type="catalytic activity">
    <reaction evidence="19">
        <text>N(1)-(5-phospho-beta-D-ribosyl)glycinamide + (6R)-10-formyltetrahydrofolate = N(2)-formyl-N(1)-(5-phospho-beta-D-ribosyl)glycinamide + (6S)-5,6,7,8-tetrahydrofolate + H(+)</text>
        <dbReference type="Rhea" id="RHEA:15053"/>
        <dbReference type="ChEBI" id="CHEBI:15378"/>
        <dbReference type="ChEBI" id="CHEBI:57453"/>
        <dbReference type="ChEBI" id="CHEBI:143788"/>
        <dbReference type="ChEBI" id="CHEBI:147286"/>
        <dbReference type="ChEBI" id="CHEBI:195366"/>
        <dbReference type="EC" id="2.1.2.2"/>
    </reaction>
</comment>
<dbReference type="EC" id="2.1.2.2" evidence="19"/>
<dbReference type="FunFam" id="3.30.1490.20:FF:000006">
    <property type="entry name" value="phosphoribosylamine--glycine ligase, chloroplastic-like"/>
    <property type="match status" value="1"/>
</dbReference>
<dbReference type="EMBL" id="JAIZAY010000016">
    <property type="protein sequence ID" value="KAJ8026694.1"/>
    <property type="molecule type" value="Genomic_DNA"/>
</dbReference>
<evidence type="ECO:0000256" key="16">
    <source>
        <dbReference type="ARBA" id="ARBA00023211"/>
    </source>
</evidence>
<dbReference type="Pfam" id="PF00551">
    <property type="entry name" value="Formyl_trans_N"/>
    <property type="match status" value="1"/>
</dbReference>
<feature type="domain" description="ATP-grasp" evidence="20">
    <location>
        <begin position="113"/>
        <end position="320"/>
    </location>
</feature>
<evidence type="ECO:0000256" key="8">
    <source>
        <dbReference type="ARBA" id="ARBA00011738"/>
    </source>
</evidence>
<dbReference type="InterPro" id="IPR010918">
    <property type="entry name" value="PurM-like_C_dom"/>
</dbReference>
<keyword evidence="10" id="KW-0808">Transferase</keyword>
<dbReference type="SUPFAM" id="SSF56059">
    <property type="entry name" value="Glutathione synthetase ATP-binding domain-like"/>
    <property type="match status" value="1"/>
</dbReference>
<dbReference type="GO" id="GO:0046084">
    <property type="term" value="P:adenine biosynthetic process"/>
    <property type="evidence" value="ECO:0007669"/>
    <property type="project" value="TreeGrafter"/>
</dbReference>
<comment type="similarity">
    <text evidence="7 19">In the central section; belongs to the AIR synthase family.</text>
</comment>
<organism evidence="21 22">
    <name type="scientific">Holothuria leucospilota</name>
    <name type="common">Black long sea cucumber</name>
    <name type="synonym">Mertensiothuria leucospilota</name>
    <dbReference type="NCBI Taxonomy" id="206669"/>
    <lineage>
        <taxon>Eukaryota</taxon>
        <taxon>Metazoa</taxon>
        <taxon>Echinodermata</taxon>
        <taxon>Eleutherozoa</taxon>
        <taxon>Echinozoa</taxon>
        <taxon>Holothuroidea</taxon>
        <taxon>Aspidochirotacea</taxon>
        <taxon>Aspidochirotida</taxon>
        <taxon>Holothuriidae</taxon>
        <taxon>Holothuria</taxon>
    </lineage>
</organism>
<keyword evidence="9 19" id="KW-0436">Ligase</keyword>
<dbReference type="Pfam" id="PF02843">
    <property type="entry name" value="GARS_C"/>
    <property type="match status" value="1"/>
</dbReference>
<dbReference type="InterPro" id="IPR036477">
    <property type="entry name" value="Formyl_transf_N_sf"/>
</dbReference>
<evidence type="ECO:0000256" key="7">
    <source>
        <dbReference type="ARBA" id="ARBA00008696"/>
    </source>
</evidence>
<evidence type="ECO:0000256" key="10">
    <source>
        <dbReference type="ARBA" id="ARBA00022679"/>
    </source>
</evidence>
<evidence type="ECO:0000313" key="21">
    <source>
        <dbReference type="EMBL" id="KAJ8026694.1"/>
    </source>
</evidence>
<dbReference type="Gene3D" id="3.30.1490.20">
    <property type="entry name" value="ATP-grasp fold, A domain"/>
    <property type="match status" value="1"/>
</dbReference>
<dbReference type="Gene3D" id="3.30.1330.10">
    <property type="entry name" value="PurM-like, N-terminal domain"/>
    <property type="match status" value="1"/>
</dbReference>
<dbReference type="NCBIfam" id="TIGR00639">
    <property type="entry name" value="PurN"/>
    <property type="match status" value="1"/>
</dbReference>
<comment type="catalytic activity">
    <reaction evidence="19">
        <text>5-phospho-beta-D-ribosylamine + glycine + ATP = N(1)-(5-phospho-beta-D-ribosyl)glycinamide + ADP + phosphate + H(+)</text>
        <dbReference type="Rhea" id="RHEA:17453"/>
        <dbReference type="ChEBI" id="CHEBI:15378"/>
        <dbReference type="ChEBI" id="CHEBI:30616"/>
        <dbReference type="ChEBI" id="CHEBI:43474"/>
        <dbReference type="ChEBI" id="CHEBI:57305"/>
        <dbReference type="ChEBI" id="CHEBI:58681"/>
        <dbReference type="ChEBI" id="CHEBI:143788"/>
        <dbReference type="ChEBI" id="CHEBI:456216"/>
        <dbReference type="EC" id="6.3.4.13"/>
    </reaction>
</comment>
<evidence type="ECO:0000256" key="12">
    <source>
        <dbReference type="ARBA" id="ARBA00022741"/>
    </source>
</evidence>
<dbReference type="GO" id="GO:0046872">
    <property type="term" value="F:metal ion binding"/>
    <property type="evidence" value="ECO:0007669"/>
    <property type="project" value="UniProtKB-KW"/>
</dbReference>
<keyword evidence="14 18" id="KW-0067">ATP-binding</keyword>
<dbReference type="PANTHER" id="PTHR10520">
    <property type="entry name" value="TRIFUNCTIONAL PURINE BIOSYNTHETIC PROTEIN ADENOSINE-3-RELATED"/>
    <property type="match status" value="1"/>
</dbReference>
<comment type="pathway">
    <text evidence="2 19">Purine metabolism; IMP biosynthesis via de novo pathway; 5-amino-1-(5-phospho-D-ribosyl)imidazole from N(2)-formyl-N(1)-(5-phospho-D-ribosyl)glycinamide: step 2/2.</text>
</comment>
<evidence type="ECO:0000259" key="20">
    <source>
        <dbReference type="PROSITE" id="PS50975"/>
    </source>
</evidence>
<comment type="similarity">
    <text evidence="6 19">In the C-terminal section; belongs to the GART family.</text>
</comment>
<dbReference type="Pfam" id="PF02769">
    <property type="entry name" value="AIRS_C"/>
    <property type="match status" value="1"/>
</dbReference>
<dbReference type="HAMAP" id="MF_01930">
    <property type="entry name" value="PurN"/>
    <property type="match status" value="1"/>
</dbReference>
<evidence type="ECO:0000313" key="22">
    <source>
        <dbReference type="Proteomes" id="UP001152320"/>
    </source>
</evidence>
<dbReference type="SMART" id="SM01210">
    <property type="entry name" value="GARS_C"/>
    <property type="match status" value="1"/>
</dbReference>
<dbReference type="Pfam" id="PF02844">
    <property type="entry name" value="GARS_N"/>
    <property type="match status" value="1"/>
</dbReference>
<dbReference type="GO" id="GO:0004637">
    <property type="term" value="F:phosphoribosylamine-glycine ligase activity"/>
    <property type="evidence" value="ECO:0007669"/>
    <property type="project" value="UniProtKB-UniRule"/>
</dbReference>
<keyword evidence="16 19" id="KW-0464">Manganese</keyword>
<dbReference type="InterPro" id="IPR016185">
    <property type="entry name" value="PreATP-grasp_dom_sf"/>
</dbReference>
<dbReference type="FunFam" id="3.90.600.10:FF:000001">
    <property type="entry name" value="Trifunctional purine biosynthetic protein adenosine-3"/>
    <property type="match status" value="1"/>
</dbReference>
<dbReference type="EC" id="6.3.3.1" evidence="19"/>
<dbReference type="FunFam" id="3.30.1330.10:FF:000001">
    <property type="entry name" value="Phosphoribosylformylglycinamidine cyclo-ligase"/>
    <property type="match status" value="1"/>
</dbReference>
<dbReference type="PROSITE" id="PS50975">
    <property type="entry name" value="ATP_GRASP"/>
    <property type="match status" value="1"/>
</dbReference>
<evidence type="ECO:0000256" key="3">
    <source>
        <dbReference type="ARBA" id="ARBA00005054"/>
    </source>
</evidence>
<evidence type="ECO:0000256" key="2">
    <source>
        <dbReference type="ARBA" id="ARBA00004686"/>
    </source>
</evidence>
<evidence type="ECO:0000256" key="4">
    <source>
        <dbReference type="ARBA" id="ARBA00005174"/>
    </source>
</evidence>
<dbReference type="OrthoDB" id="2018833at2759"/>
<evidence type="ECO:0000256" key="17">
    <source>
        <dbReference type="ARBA" id="ARBA00023268"/>
    </source>
</evidence>
<comment type="similarity">
    <text evidence="5 19">In the N-terminal section; belongs to the GARS family.</text>
</comment>
<dbReference type="FunFam" id="3.40.50.170:FF:000006">
    <property type="entry name" value="Trifunctional purine biosynthetic protein adenosine-3"/>
    <property type="match status" value="1"/>
</dbReference>
<dbReference type="GO" id="GO:0005524">
    <property type="term" value="F:ATP binding"/>
    <property type="evidence" value="ECO:0007669"/>
    <property type="project" value="UniProtKB-UniRule"/>
</dbReference>
<keyword evidence="13 19" id="KW-0658">Purine biosynthesis</keyword>
<dbReference type="SUPFAM" id="SSF56042">
    <property type="entry name" value="PurM C-terminal domain-like"/>
    <property type="match status" value="1"/>
</dbReference>
<dbReference type="Pfam" id="PF00586">
    <property type="entry name" value="AIRS"/>
    <property type="match status" value="1"/>
</dbReference>
<comment type="pathway">
    <text evidence="4 19">Purine metabolism; IMP biosynthesis via de novo pathway; N(1)-(5-phospho-D-ribosyl)glycinamide from 5-phospho-alpha-D-ribose 1-diphosphate: step 2/2.</text>
</comment>
<dbReference type="InterPro" id="IPR004733">
    <property type="entry name" value="PurM_cligase"/>
</dbReference>
<dbReference type="SUPFAM" id="SSF53328">
    <property type="entry name" value="Formyltransferase"/>
    <property type="match status" value="1"/>
</dbReference>
<dbReference type="InterPro" id="IPR016188">
    <property type="entry name" value="PurM-like_N"/>
</dbReference>
<dbReference type="Gene3D" id="3.40.50.20">
    <property type="match status" value="1"/>
</dbReference>
<dbReference type="CDD" id="cd02196">
    <property type="entry name" value="PurM"/>
    <property type="match status" value="1"/>
</dbReference>
<dbReference type="EC" id="6.3.4.13" evidence="19"/>
<dbReference type="InterPro" id="IPR011054">
    <property type="entry name" value="Rudment_hybrid_motif"/>
</dbReference>
<evidence type="ECO:0000256" key="9">
    <source>
        <dbReference type="ARBA" id="ARBA00022598"/>
    </source>
</evidence>
<dbReference type="FunFam" id="3.90.650.10:FF:000007">
    <property type="entry name" value="Trifunctional purine biosynthetic protein adenosine-3"/>
    <property type="match status" value="1"/>
</dbReference>
<dbReference type="CDD" id="cd08645">
    <property type="entry name" value="FMT_core_GART"/>
    <property type="match status" value="1"/>
</dbReference>
<keyword evidence="15" id="KW-0460">Magnesium</keyword>
<evidence type="ECO:0000256" key="6">
    <source>
        <dbReference type="ARBA" id="ARBA00008630"/>
    </source>
</evidence>
<comment type="cofactor">
    <cofactor evidence="1">
        <name>Mg(2+)</name>
        <dbReference type="ChEBI" id="CHEBI:18420"/>
    </cofactor>
</comment>
<dbReference type="NCBIfam" id="TIGR00878">
    <property type="entry name" value="purM"/>
    <property type="match status" value="1"/>
</dbReference>
<dbReference type="FunFam" id="3.40.50.20:FF:000006">
    <property type="entry name" value="Phosphoribosylamine--glycine ligase, chloroplastic"/>
    <property type="match status" value="1"/>
</dbReference>
<dbReference type="NCBIfam" id="TIGR00877">
    <property type="entry name" value="purD"/>
    <property type="match status" value="1"/>
</dbReference>
<evidence type="ECO:0000256" key="11">
    <source>
        <dbReference type="ARBA" id="ARBA00022723"/>
    </source>
</evidence>
<comment type="subunit">
    <text evidence="8">Homodimer.</text>
</comment>
<dbReference type="PROSITE" id="PS00184">
    <property type="entry name" value="GARS"/>
    <property type="match status" value="1"/>
</dbReference>
<dbReference type="GO" id="GO:0004644">
    <property type="term" value="F:phosphoribosylglycinamide formyltransferase activity"/>
    <property type="evidence" value="ECO:0007669"/>
    <property type="project" value="UniProtKB-EC"/>
</dbReference>
<comment type="caution">
    <text evidence="21">The sequence shown here is derived from an EMBL/GenBank/DDBJ whole genome shotgun (WGS) entry which is preliminary data.</text>
</comment>
<dbReference type="InterPro" id="IPR020560">
    <property type="entry name" value="PRibGlycinamide_synth_C-dom"/>
</dbReference>
<evidence type="ECO:0000256" key="14">
    <source>
        <dbReference type="ARBA" id="ARBA00022840"/>
    </source>
</evidence>
<dbReference type="InterPro" id="IPR036676">
    <property type="entry name" value="PurM-like_C_sf"/>
</dbReference>
<dbReference type="AlphaFoldDB" id="A0A9Q0YQP0"/>
<dbReference type="InterPro" id="IPR020561">
    <property type="entry name" value="PRibGlycinamid_synth_ATP-grasp"/>
</dbReference>
<dbReference type="Gene3D" id="3.90.600.10">
    <property type="entry name" value="Phosphoribosylglycinamide synthetase, C-terminal domain"/>
    <property type="match status" value="1"/>
</dbReference>
<evidence type="ECO:0000256" key="19">
    <source>
        <dbReference type="RuleBase" id="RU363089"/>
    </source>
</evidence>
<dbReference type="Gene3D" id="3.40.50.170">
    <property type="entry name" value="Formyl transferase, N-terminal domain"/>
    <property type="match status" value="1"/>
</dbReference>
<name>A0A9Q0YQP0_HOLLE</name>
<keyword evidence="12 18" id="KW-0547">Nucleotide-binding</keyword>
<evidence type="ECO:0000256" key="5">
    <source>
        <dbReference type="ARBA" id="ARBA00007423"/>
    </source>
</evidence>
<dbReference type="InterPro" id="IPR036921">
    <property type="entry name" value="PurM-like_N_sf"/>
</dbReference>
<dbReference type="SMART" id="SM01209">
    <property type="entry name" value="GARS_A"/>
    <property type="match status" value="1"/>
</dbReference>
<dbReference type="Gene3D" id="3.90.650.10">
    <property type="entry name" value="PurM-like C-terminal domain"/>
    <property type="match status" value="1"/>
</dbReference>
<dbReference type="SUPFAM" id="SSF51246">
    <property type="entry name" value="Rudiment single hybrid motif"/>
    <property type="match status" value="1"/>
</dbReference>
<dbReference type="GO" id="GO:0004641">
    <property type="term" value="F:phosphoribosylformylglycinamidine cyclo-ligase activity"/>
    <property type="evidence" value="ECO:0007669"/>
    <property type="project" value="UniProtKB-EC"/>
</dbReference>
<dbReference type="SUPFAM" id="SSF52440">
    <property type="entry name" value="PreATP-grasp domain"/>
    <property type="match status" value="1"/>
</dbReference>
<comment type="pathway">
    <text evidence="3 19">Purine metabolism; IMP biosynthesis via de novo pathway; N(2)-formyl-N(1)-(5-phospho-D-ribosyl)glycinamide from N(1)-(5-phospho-D-ribosyl)glycinamide (10-formyl THF route): step 1/1.</text>
</comment>
<evidence type="ECO:0000256" key="15">
    <source>
        <dbReference type="ARBA" id="ARBA00022842"/>
    </source>
</evidence>
<dbReference type="InterPro" id="IPR004607">
    <property type="entry name" value="GART"/>
</dbReference>
<dbReference type="Proteomes" id="UP001152320">
    <property type="component" value="Chromosome 16"/>
</dbReference>
<dbReference type="GO" id="GO:0005829">
    <property type="term" value="C:cytosol"/>
    <property type="evidence" value="ECO:0007669"/>
    <property type="project" value="TreeGrafter"/>
</dbReference>
<dbReference type="HAMAP" id="MF_00741">
    <property type="entry name" value="AIRS"/>
    <property type="match status" value="1"/>
</dbReference>
<evidence type="ECO:0000256" key="18">
    <source>
        <dbReference type="PROSITE-ProRule" id="PRU00409"/>
    </source>
</evidence>
<dbReference type="PANTHER" id="PTHR10520:SF12">
    <property type="entry name" value="TRIFUNCTIONAL PURINE BIOSYNTHETIC PROTEIN ADENOSINE-3"/>
    <property type="match status" value="1"/>
</dbReference>
<keyword evidence="22" id="KW-1185">Reference proteome</keyword>
<evidence type="ECO:0000256" key="13">
    <source>
        <dbReference type="ARBA" id="ARBA00022755"/>
    </source>
</evidence>
<dbReference type="SUPFAM" id="SSF55326">
    <property type="entry name" value="PurM N-terminal domain-like"/>
    <property type="match status" value="1"/>
</dbReference>
<dbReference type="InterPro" id="IPR002376">
    <property type="entry name" value="Formyl_transf_N"/>
</dbReference>
<dbReference type="InterPro" id="IPR037123">
    <property type="entry name" value="PRibGlycinamide_synth_C_sf"/>
</dbReference>
<gene>
    <name evidence="21" type="ORF">HOLleu_31603</name>
</gene>
<dbReference type="Gene3D" id="3.30.470.20">
    <property type="entry name" value="ATP-grasp fold, B domain"/>
    <property type="match status" value="1"/>
</dbReference>
<protein>
    <recommendedName>
        <fullName evidence="19">Trifunctional purine biosynthetic protein adenosine-3</fullName>
    </recommendedName>
    <domain>
        <recommendedName>
            <fullName evidence="19">Phosphoribosylamine--glycine ligase</fullName>
            <ecNumber evidence="19">6.3.4.13</ecNumber>
        </recommendedName>
        <alternativeName>
            <fullName evidence="19">Glycinamide ribonucleotide synthetase</fullName>
            <shortName evidence="19">GARS</shortName>
        </alternativeName>
        <alternativeName>
            <fullName evidence="19">Phosphoribosylglycinamide synthetase</fullName>
        </alternativeName>
    </domain>
    <domain>
        <recommendedName>
            <fullName evidence="19">Phosphoribosylformylglycinamidine cyclo-ligase</fullName>
            <ecNumber evidence="19">6.3.3.1</ecNumber>
        </recommendedName>
        <alternativeName>
            <fullName evidence="19">AIR synthase</fullName>
            <shortName evidence="19">AIRS</shortName>
        </alternativeName>
        <alternativeName>
            <fullName evidence="19">Phosphoribosyl-aminoimidazole synthetase</fullName>
        </alternativeName>
    </domain>
    <domain>
        <recommendedName>
            <fullName evidence="19">Phosphoribosylglycinamide formyltransferase</fullName>
            <ecNumber evidence="19">2.1.2.2</ecNumber>
        </recommendedName>
        <alternativeName>
            <fullName evidence="19">5'-phosphoribosylglycinamide transformylase</fullName>
        </alternativeName>
        <alternativeName>
            <fullName evidence="19">GAR transformylase</fullName>
            <shortName evidence="19">GART</shortName>
        </alternativeName>
    </domain>
</protein>
<dbReference type="InterPro" id="IPR011761">
    <property type="entry name" value="ATP-grasp"/>
</dbReference>
<reference evidence="21" key="1">
    <citation type="submission" date="2021-10" db="EMBL/GenBank/DDBJ databases">
        <title>Tropical sea cucumber genome reveals ecological adaptation and Cuvierian tubules defense mechanism.</title>
        <authorList>
            <person name="Chen T."/>
        </authorList>
    </citation>
    <scope>NUCLEOTIDE SEQUENCE</scope>
    <source>
        <strain evidence="21">Nanhai2018</strain>
        <tissue evidence="21">Muscle</tissue>
    </source>
</reference>
<dbReference type="InterPro" id="IPR020562">
    <property type="entry name" value="PRibGlycinamide_synth_N"/>
</dbReference>
<keyword evidence="17 19" id="KW-0511">Multifunctional enzyme</keyword>